<dbReference type="Pfam" id="PF13581">
    <property type="entry name" value="HATPase_c_2"/>
    <property type="match status" value="1"/>
</dbReference>
<accession>A0AAN2CAP4</accession>
<dbReference type="PANTHER" id="PTHR35526">
    <property type="entry name" value="ANTI-SIGMA-F FACTOR RSBW-RELATED"/>
    <property type="match status" value="1"/>
</dbReference>
<protein>
    <recommendedName>
        <fullName evidence="2">Histidine kinase/HSP90-like ATPase domain-containing protein</fullName>
    </recommendedName>
</protein>
<dbReference type="EMBL" id="AP025523">
    <property type="protein sequence ID" value="BDE07331.1"/>
    <property type="molecule type" value="Genomic_DNA"/>
</dbReference>
<feature type="domain" description="Histidine kinase/HSP90-like ATPase" evidence="2">
    <location>
        <begin position="20"/>
        <end position="141"/>
    </location>
</feature>
<keyword evidence="1" id="KW-0418">Kinase</keyword>
<dbReference type="AlphaFoldDB" id="A0AAN2CAP4"/>
<keyword evidence="1" id="KW-0723">Serine/threonine-protein kinase</keyword>
<dbReference type="KEGG" id="vab:WPS_26070"/>
<evidence type="ECO:0000256" key="1">
    <source>
        <dbReference type="ARBA" id="ARBA00022527"/>
    </source>
</evidence>
<evidence type="ECO:0000313" key="3">
    <source>
        <dbReference type="EMBL" id="BDE07331.1"/>
    </source>
</evidence>
<dbReference type="InterPro" id="IPR036890">
    <property type="entry name" value="HATPase_C_sf"/>
</dbReference>
<dbReference type="InterPro" id="IPR050267">
    <property type="entry name" value="Anti-sigma-factor_SerPK"/>
</dbReference>
<dbReference type="Proteomes" id="UP001317532">
    <property type="component" value="Chromosome"/>
</dbReference>
<dbReference type="PANTHER" id="PTHR35526:SF3">
    <property type="entry name" value="ANTI-SIGMA-F FACTOR RSBW"/>
    <property type="match status" value="1"/>
</dbReference>
<dbReference type="Gene3D" id="3.30.565.10">
    <property type="entry name" value="Histidine kinase-like ATPase, C-terminal domain"/>
    <property type="match status" value="1"/>
</dbReference>
<dbReference type="InterPro" id="IPR003594">
    <property type="entry name" value="HATPase_dom"/>
</dbReference>
<dbReference type="RefSeq" id="WP_317994931.1">
    <property type="nucleotide sequence ID" value="NZ_AP025523.1"/>
</dbReference>
<name>A0AAN2CAP4_UNVUL</name>
<evidence type="ECO:0000313" key="4">
    <source>
        <dbReference type="Proteomes" id="UP001317532"/>
    </source>
</evidence>
<dbReference type="CDD" id="cd16936">
    <property type="entry name" value="HATPase_RsbW-like"/>
    <property type="match status" value="1"/>
</dbReference>
<gene>
    <name evidence="3" type="ORF">WPS_26070</name>
</gene>
<sequence length="159" mass="16839">MDGTARIPAGAGASLRLRVPPDPRYGRYVRDRVAGFAQSHGVPEIDVAEFVTAVAEGLANAIEHSGASDSIEVACWLVGGDQLFATVVDYGQGFEPPETVLTEPALPDVMSERGRGLPLMKKFTDLFSVRSTPGKGTSVILGRSVRRRADRDDSAAIAG</sequence>
<reference evidence="3 4" key="1">
    <citation type="journal article" date="2022" name="ISME Commun">
        <title>Vulcanimicrobium alpinus gen. nov. sp. nov., the first cultivated representative of the candidate phylum 'Eremiobacterota', is a metabolically versatile aerobic anoxygenic phototroph.</title>
        <authorList>
            <person name="Yabe S."/>
            <person name="Muto K."/>
            <person name="Abe K."/>
            <person name="Yokota A."/>
            <person name="Staudigel H."/>
            <person name="Tebo B.M."/>
        </authorList>
    </citation>
    <scope>NUCLEOTIDE SEQUENCE [LARGE SCALE GENOMIC DNA]</scope>
    <source>
        <strain evidence="3 4">WC8-2</strain>
    </source>
</reference>
<dbReference type="GO" id="GO:0004674">
    <property type="term" value="F:protein serine/threonine kinase activity"/>
    <property type="evidence" value="ECO:0007669"/>
    <property type="project" value="UniProtKB-KW"/>
</dbReference>
<organism evidence="3 4">
    <name type="scientific">Vulcanimicrobium alpinum</name>
    <dbReference type="NCBI Taxonomy" id="3016050"/>
    <lineage>
        <taxon>Bacteria</taxon>
        <taxon>Bacillati</taxon>
        <taxon>Vulcanimicrobiota</taxon>
        <taxon>Vulcanimicrobiia</taxon>
        <taxon>Vulcanimicrobiales</taxon>
        <taxon>Vulcanimicrobiaceae</taxon>
        <taxon>Vulcanimicrobium</taxon>
    </lineage>
</organism>
<proteinExistence type="predicted"/>
<evidence type="ECO:0000259" key="2">
    <source>
        <dbReference type="Pfam" id="PF13581"/>
    </source>
</evidence>
<keyword evidence="1" id="KW-0808">Transferase</keyword>
<dbReference type="SUPFAM" id="SSF55874">
    <property type="entry name" value="ATPase domain of HSP90 chaperone/DNA topoisomerase II/histidine kinase"/>
    <property type="match status" value="1"/>
</dbReference>
<keyword evidence="4" id="KW-1185">Reference proteome</keyword>